<name>A0A941HZ06_9MICO</name>
<keyword evidence="2" id="KW-0812">Transmembrane</keyword>
<feature type="transmembrane region" description="Helical" evidence="2">
    <location>
        <begin position="45"/>
        <end position="66"/>
    </location>
</feature>
<feature type="compositionally biased region" description="Low complexity" evidence="1">
    <location>
        <begin position="109"/>
        <end position="120"/>
    </location>
</feature>
<accession>A0A941HZ06</accession>
<dbReference type="AlphaFoldDB" id="A0A941HZ06"/>
<keyword evidence="4" id="KW-1185">Reference proteome</keyword>
<dbReference type="Proteomes" id="UP000677016">
    <property type="component" value="Unassembled WGS sequence"/>
</dbReference>
<keyword evidence="2" id="KW-0472">Membrane</keyword>
<protein>
    <submittedName>
        <fullName evidence="3">Uncharacterized protein</fullName>
    </submittedName>
</protein>
<dbReference type="EMBL" id="JAGSNF010000012">
    <property type="protein sequence ID" value="MBR7743543.1"/>
    <property type="molecule type" value="Genomic_DNA"/>
</dbReference>
<evidence type="ECO:0000313" key="3">
    <source>
        <dbReference type="EMBL" id="MBR7743543.1"/>
    </source>
</evidence>
<organism evidence="3 4">
    <name type="scientific">Phycicoccus avicenniae</name>
    <dbReference type="NCBI Taxonomy" id="2828860"/>
    <lineage>
        <taxon>Bacteria</taxon>
        <taxon>Bacillati</taxon>
        <taxon>Actinomycetota</taxon>
        <taxon>Actinomycetes</taxon>
        <taxon>Micrococcales</taxon>
        <taxon>Intrasporangiaceae</taxon>
        <taxon>Phycicoccus</taxon>
    </lineage>
</organism>
<reference evidence="3" key="1">
    <citation type="submission" date="2021-04" db="EMBL/GenBank/DDBJ databases">
        <title>Phycicoccus avicenniae sp. nov., a novel endophytic actinomycetes isolated from branch of Avicennia mariana.</title>
        <authorList>
            <person name="Tuo L."/>
        </authorList>
    </citation>
    <scope>NUCLEOTIDE SEQUENCE</scope>
    <source>
        <strain evidence="3">BSK3Z-2</strain>
    </source>
</reference>
<feature type="region of interest" description="Disordered" evidence="1">
    <location>
        <begin position="1"/>
        <end position="51"/>
    </location>
</feature>
<evidence type="ECO:0000256" key="2">
    <source>
        <dbReference type="SAM" id="Phobius"/>
    </source>
</evidence>
<feature type="compositionally biased region" description="Pro residues" evidence="1">
    <location>
        <begin position="121"/>
        <end position="130"/>
    </location>
</feature>
<proteinExistence type="predicted"/>
<feature type="compositionally biased region" description="Low complexity" evidence="1">
    <location>
        <begin position="78"/>
        <end position="87"/>
    </location>
</feature>
<comment type="caution">
    <text evidence="3">The sequence shown here is derived from an EMBL/GenBank/DDBJ whole genome shotgun (WGS) entry which is preliminary data.</text>
</comment>
<sequence length="311" mass="31449">MPEHPVDPLEEAFESMRDTSRYPLPDLDPGTVRGLGDRRRRRRRAVAGGSVAAAAVAVLAGAVLVVGGGPEPEPLPAGPTRSTTPTPSSTPPAPSGTAEATPTGPPTTTPTVDATPTAPSTAPPPSPAAPLDPATMPLTAGYPDTNEDGTATRVERGPGPGVDVCGQTILTGRDARSVAVGRFLGGEDFRSRTLVVFSDEAEARAALEWTAATVRDCVGSPDLPAGSSVTVLGEAEGPGTFLWSQDYGPVGGPAMATGIRRLVLLGDALLVDTVDGEAWGPGGSADDEDVVATREALVPVVEAVRGARGSG</sequence>
<gene>
    <name evidence="3" type="ORF">KC207_09605</name>
</gene>
<feature type="region of interest" description="Disordered" evidence="1">
    <location>
        <begin position="66"/>
        <end position="163"/>
    </location>
</feature>
<evidence type="ECO:0000313" key="4">
    <source>
        <dbReference type="Proteomes" id="UP000677016"/>
    </source>
</evidence>
<evidence type="ECO:0000256" key="1">
    <source>
        <dbReference type="SAM" id="MobiDB-lite"/>
    </source>
</evidence>
<keyword evidence="2" id="KW-1133">Transmembrane helix</keyword>
<dbReference type="RefSeq" id="WP_211602797.1">
    <property type="nucleotide sequence ID" value="NZ_JAGSNF010000012.1"/>
</dbReference>